<dbReference type="SUPFAM" id="SSF111283">
    <property type="entry name" value="Putative modulator of DNA gyrase, PmbA/TldD"/>
    <property type="match status" value="1"/>
</dbReference>
<evidence type="ECO:0000313" key="1">
    <source>
        <dbReference type="EMBL" id="RED91771.1"/>
    </source>
</evidence>
<dbReference type="InterPro" id="IPR036059">
    <property type="entry name" value="TldD/PmbA_sf"/>
</dbReference>
<sequence>MLKLYTVLTLLLTSGIIAYGQSDTDQVIMRAMQDEIERNMADLQLEDYEKPFYVSYLLSDLKKLTIQATLGGLMKSSLDSTRSWTNRVMVGNYAINDEKYEDPGINFESSGNYFNELPIDNNYDGIRRVLWLATNDVYKSAAKLYASKRELLDLIEVDSLPLPDFSKEPVINHLNFDRLQLPDQQQMEAQVLDLSQVFSGKPNFIQPMVSLHVLGGLVYFASSEETIAVFPVQMCLLSVNTQYLSQNNEFTNQSYYAFPKPEDLASELPALKEDLITFRDAIIAQDELETYEDLYFGPVMLKGSVVADFFTNNLLNRGSRSILASPTSLVKQETQQVKEQLEKLEKELTKPGPVVAHRSLQVRALPTLSGYKGMSVAGSFQVDAEGTIPPDTVTLIENGKIVEQLNGRTPAPLAPKSNGHMRLQIGYGLNIYKSLAPGVLEIQSDLSTAKDTYSVLKETAENNGLNHALSISALPLAHGYSTMVAVSKLDFDTETRTPVRLTAINLNSSNALMKLLATSPNQQLTNKLLGMGGSGLPISIIAPEEIVIDGFDYDNSPQQGYGNRNYSPSLPLPNK</sequence>
<name>A0A3D9KWX8_MARFU</name>
<dbReference type="Proteomes" id="UP000256779">
    <property type="component" value="Unassembled WGS sequence"/>
</dbReference>
<dbReference type="OrthoDB" id="1091538at2"/>
<evidence type="ECO:0000313" key="2">
    <source>
        <dbReference type="Proteomes" id="UP000256779"/>
    </source>
</evidence>
<keyword evidence="2" id="KW-1185">Reference proteome</keyword>
<dbReference type="RefSeq" id="WP_115870428.1">
    <property type="nucleotide sequence ID" value="NZ_QREG01000036.1"/>
</dbReference>
<dbReference type="GO" id="GO:0008237">
    <property type="term" value="F:metallopeptidase activity"/>
    <property type="evidence" value="ECO:0007669"/>
    <property type="project" value="InterPro"/>
</dbReference>
<dbReference type="EMBL" id="QREG01000036">
    <property type="protein sequence ID" value="RED91771.1"/>
    <property type="molecule type" value="Genomic_DNA"/>
</dbReference>
<protein>
    <submittedName>
        <fullName evidence="1">Uncharacterized protein</fullName>
    </submittedName>
</protein>
<accession>A0A3D9KWX8</accession>
<dbReference type="GO" id="GO:0006508">
    <property type="term" value="P:proteolysis"/>
    <property type="evidence" value="ECO:0007669"/>
    <property type="project" value="InterPro"/>
</dbReference>
<reference evidence="1 2" key="1">
    <citation type="submission" date="2018-07" db="EMBL/GenBank/DDBJ databases">
        <title>Genomic Encyclopedia of Type Strains, Phase IV (KMG-IV): sequencing the most valuable type-strain genomes for metagenomic binning, comparative biology and taxonomic classification.</title>
        <authorList>
            <person name="Goeker M."/>
        </authorList>
    </citation>
    <scope>NUCLEOTIDE SEQUENCE [LARGE SCALE GENOMIC DNA]</scope>
    <source>
        <strain evidence="1 2">DSM 4134</strain>
    </source>
</reference>
<proteinExistence type="predicted"/>
<dbReference type="AlphaFoldDB" id="A0A3D9KWX8"/>
<organism evidence="1 2">
    <name type="scientific">Marinoscillum furvescens DSM 4134</name>
    <dbReference type="NCBI Taxonomy" id="1122208"/>
    <lineage>
        <taxon>Bacteria</taxon>
        <taxon>Pseudomonadati</taxon>
        <taxon>Bacteroidota</taxon>
        <taxon>Cytophagia</taxon>
        <taxon>Cytophagales</taxon>
        <taxon>Reichenbachiellaceae</taxon>
        <taxon>Marinoscillum</taxon>
    </lineage>
</organism>
<comment type="caution">
    <text evidence="1">The sequence shown here is derived from an EMBL/GenBank/DDBJ whole genome shotgun (WGS) entry which is preliminary data.</text>
</comment>
<gene>
    <name evidence="1" type="ORF">C7460_1366</name>
</gene>